<gene>
    <name evidence="2" type="ORF">A3I45_01610</name>
</gene>
<dbReference type="EMBL" id="MGET01000008">
    <property type="protein sequence ID" value="OGL90233.1"/>
    <property type="molecule type" value="Genomic_DNA"/>
</dbReference>
<dbReference type="Proteomes" id="UP000177574">
    <property type="component" value="Unassembled WGS sequence"/>
</dbReference>
<proteinExistence type="predicted"/>
<accession>A0A1F7VI82</accession>
<keyword evidence="1" id="KW-0472">Membrane</keyword>
<organism evidence="2 3">
    <name type="scientific">Candidatus Uhrbacteria bacterium RIFCSPLOWO2_02_FULL_53_10</name>
    <dbReference type="NCBI Taxonomy" id="1802411"/>
    <lineage>
        <taxon>Bacteria</taxon>
        <taxon>Candidatus Uhriibacteriota</taxon>
    </lineage>
</organism>
<evidence type="ECO:0008006" key="4">
    <source>
        <dbReference type="Google" id="ProtNLM"/>
    </source>
</evidence>
<comment type="caution">
    <text evidence="2">The sequence shown here is derived from an EMBL/GenBank/DDBJ whole genome shotgun (WGS) entry which is preliminary data.</text>
</comment>
<feature type="transmembrane region" description="Helical" evidence="1">
    <location>
        <begin position="20"/>
        <end position="47"/>
    </location>
</feature>
<name>A0A1F7VI82_9BACT</name>
<protein>
    <recommendedName>
        <fullName evidence="4">ABC3 transporter permease protein domain-containing protein</fullName>
    </recommendedName>
</protein>
<keyword evidence="1" id="KW-1133">Transmembrane helix</keyword>
<keyword evidence="1" id="KW-0812">Transmembrane</keyword>
<evidence type="ECO:0000313" key="3">
    <source>
        <dbReference type="Proteomes" id="UP000177574"/>
    </source>
</evidence>
<reference evidence="2 3" key="1">
    <citation type="journal article" date="2016" name="Nat. Commun.">
        <title>Thousands of microbial genomes shed light on interconnected biogeochemical processes in an aquifer system.</title>
        <authorList>
            <person name="Anantharaman K."/>
            <person name="Brown C.T."/>
            <person name="Hug L.A."/>
            <person name="Sharon I."/>
            <person name="Castelle C.J."/>
            <person name="Probst A.J."/>
            <person name="Thomas B.C."/>
            <person name="Singh A."/>
            <person name="Wilkins M.J."/>
            <person name="Karaoz U."/>
            <person name="Brodie E.L."/>
            <person name="Williams K.H."/>
            <person name="Hubbard S.S."/>
            <person name="Banfield J.F."/>
        </authorList>
    </citation>
    <scope>NUCLEOTIDE SEQUENCE [LARGE SCALE GENOMIC DNA]</scope>
</reference>
<sequence length="62" mass="6821">MFNLGLNFLAKALGGESITLFYTPAWFIITIAVFSAAVGFLTGIFPARRAARLNPLKALRYK</sequence>
<evidence type="ECO:0000256" key="1">
    <source>
        <dbReference type="SAM" id="Phobius"/>
    </source>
</evidence>
<evidence type="ECO:0000313" key="2">
    <source>
        <dbReference type="EMBL" id="OGL90233.1"/>
    </source>
</evidence>
<dbReference type="AlphaFoldDB" id="A0A1F7VI82"/>